<dbReference type="EMBL" id="LS483250">
    <property type="protein sequence ID" value="SQD78093.1"/>
    <property type="molecule type" value="Genomic_DNA"/>
</dbReference>
<protein>
    <submittedName>
        <fullName evidence="1">Uncharacterized protein</fullName>
    </submittedName>
</protein>
<dbReference type="AlphaFoldDB" id="A0A330LN32"/>
<organism evidence="1 2">
    <name type="scientific">Moritella yayanosii</name>
    <dbReference type="NCBI Taxonomy" id="69539"/>
    <lineage>
        <taxon>Bacteria</taxon>
        <taxon>Pseudomonadati</taxon>
        <taxon>Pseudomonadota</taxon>
        <taxon>Gammaproteobacteria</taxon>
        <taxon>Alteromonadales</taxon>
        <taxon>Moritellaceae</taxon>
        <taxon>Moritella</taxon>
    </lineage>
</organism>
<sequence>MLLLEYSNQFKKDFKKVTKMSIPDIIECRKCNFYTSKRASARSKVC</sequence>
<dbReference type="Proteomes" id="UP000250163">
    <property type="component" value="Chromosome MORIYA"/>
</dbReference>
<keyword evidence="2" id="KW-1185">Reference proteome</keyword>
<proteinExistence type="predicted"/>
<accession>A0A330LN32</accession>
<dbReference type="KEGG" id="mya:MORIYA_1615"/>
<gene>
    <name evidence="1" type="ORF">MORIYA_1615</name>
</gene>
<name>A0A330LN32_9GAMM</name>
<evidence type="ECO:0000313" key="2">
    <source>
        <dbReference type="Proteomes" id="UP000250163"/>
    </source>
</evidence>
<reference evidence="2" key="1">
    <citation type="submission" date="2018-05" db="EMBL/GenBank/DDBJ databases">
        <authorList>
            <person name="Cea G.-C."/>
            <person name="William W."/>
        </authorList>
    </citation>
    <scope>NUCLEOTIDE SEQUENCE [LARGE SCALE GENOMIC DNA]</scope>
    <source>
        <strain evidence="2">DB21MT 5</strain>
    </source>
</reference>
<evidence type="ECO:0000313" key="1">
    <source>
        <dbReference type="EMBL" id="SQD78093.1"/>
    </source>
</evidence>